<proteinExistence type="predicted"/>
<dbReference type="Proteomes" id="UP000218890">
    <property type="component" value="Chromosome"/>
</dbReference>
<dbReference type="InterPro" id="IPR050049">
    <property type="entry name" value="Dodecin_bact"/>
</dbReference>
<reference evidence="1" key="1">
    <citation type="submission" date="2016-02" db="EMBL/GenBank/DDBJ databases">
        <title>Halorhodospira halochloris DSM-1059 complete genome, version 2.</title>
        <authorList>
            <person name="Tsukatani Y."/>
        </authorList>
    </citation>
    <scope>NUCLEOTIDE SEQUENCE</scope>
    <source>
        <strain evidence="1">DSM 1059</strain>
    </source>
</reference>
<dbReference type="PANTHER" id="PTHR39324">
    <property type="entry name" value="CALCIUM DODECIN"/>
    <property type="match status" value="1"/>
</dbReference>
<dbReference type="InterPro" id="IPR036694">
    <property type="entry name" value="Dodecin-like_sf"/>
</dbReference>
<dbReference type="RefSeq" id="WP_096408820.1">
    <property type="nucleotide sequence ID" value="NZ_AP017372.2"/>
</dbReference>
<protein>
    <submittedName>
        <fullName evidence="1">Dodecin (COG3360) Flavin-binding</fullName>
    </submittedName>
</protein>
<keyword evidence="2" id="KW-1185">Reference proteome</keyword>
<name>A0A0X8X9N4_HALHR</name>
<dbReference type="Pfam" id="PF07311">
    <property type="entry name" value="Dodecin"/>
    <property type="match status" value="1"/>
</dbReference>
<dbReference type="SUPFAM" id="SSF89807">
    <property type="entry name" value="Dodecin-like"/>
    <property type="match status" value="1"/>
</dbReference>
<dbReference type="InterPro" id="IPR025543">
    <property type="entry name" value="Dodecin-like"/>
</dbReference>
<accession>A0A0X8X9N4</accession>
<dbReference type="InterPro" id="IPR009923">
    <property type="entry name" value="Dodecin"/>
</dbReference>
<gene>
    <name evidence="1" type="ORF">HH1059_09250</name>
</gene>
<evidence type="ECO:0000313" key="1">
    <source>
        <dbReference type="EMBL" id="BAU57617.1"/>
    </source>
</evidence>
<dbReference type="Gene3D" id="3.30.1660.10">
    <property type="entry name" value="Flavin-binding protein dodecin"/>
    <property type="match status" value="1"/>
</dbReference>
<sequence length="69" mass="7954">MSDKVYKTIELTGTSKTSMEEAVNNAVNRAHKTLRHLRWFQVTDTRGHIEDGEIVHWQVTVKIGMTIED</sequence>
<evidence type="ECO:0000313" key="2">
    <source>
        <dbReference type="Proteomes" id="UP000218890"/>
    </source>
</evidence>
<organism evidence="1 2">
    <name type="scientific">Halorhodospira halochloris</name>
    <name type="common">Ectothiorhodospira halochloris</name>
    <dbReference type="NCBI Taxonomy" id="1052"/>
    <lineage>
        <taxon>Bacteria</taxon>
        <taxon>Pseudomonadati</taxon>
        <taxon>Pseudomonadota</taxon>
        <taxon>Gammaproteobacteria</taxon>
        <taxon>Chromatiales</taxon>
        <taxon>Ectothiorhodospiraceae</taxon>
        <taxon>Halorhodospira</taxon>
    </lineage>
</organism>
<dbReference type="PANTHER" id="PTHR39324:SF1">
    <property type="entry name" value="CALCIUM DODECIN"/>
    <property type="match status" value="1"/>
</dbReference>
<dbReference type="OrthoDB" id="9805889at2"/>
<dbReference type="AlphaFoldDB" id="A0A0X8X9N4"/>
<dbReference type="NCBIfam" id="NF043052">
    <property type="entry name" value="DodecBact"/>
    <property type="match status" value="1"/>
</dbReference>
<dbReference type="EMBL" id="AP017372">
    <property type="protein sequence ID" value="BAU57617.1"/>
    <property type="molecule type" value="Genomic_DNA"/>
</dbReference>
<dbReference type="KEGG" id="hhk:HH1059_09250"/>